<accession>A0ABW2LHY7</accession>
<gene>
    <name evidence="1" type="ORF">ACFQRI_08355</name>
</gene>
<comment type="caution">
    <text evidence="1">The sequence shown here is derived from an EMBL/GenBank/DDBJ whole genome shotgun (WGS) entry which is preliminary data.</text>
</comment>
<dbReference type="EMBL" id="JBHTCJ010000003">
    <property type="protein sequence ID" value="MFC7341424.1"/>
    <property type="molecule type" value="Genomic_DNA"/>
</dbReference>
<organism evidence="1 2">
    <name type="scientific">Saccharopolyspora griseoalba</name>
    <dbReference type="NCBI Taxonomy" id="1431848"/>
    <lineage>
        <taxon>Bacteria</taxon>
        <taxon>Bacillati</taxon>
        <taxon>Actinomycetota</taxon>
        <taxon>Actinomycetes</taxon>
        <taxon>Pseudonocardiales</taxon>
        <taxon>Pseudonocardiaceae</taxon>
        <taxon>Saccharopolyspora</taxon>
    </lineage>
</organism>
<evidence type="ECO:0000313" key="1">
    <source>
        <dbReference type="EMBL" id="MFC7341424.1"/>
    </source>
</evidence>
<reference evidence="2" key="1">
    <citation type="journal article" date="2019" name="Int. J. Syst. Evol. Microbiol.">
        <title>The Global Catalogue of Microorganisms (GCM) 10K type strain sequencing project: providing services to taxonomists for standard genome sequencing and annotation.</title>
        <authorList>
            <consortium name="The Broad Institute Genomics Platform"/>
            <consortium name="The Broad Institute Genome Sequencing Center for Infectious Disease"/>
            <person name="Wu L."/>
            <person name="Ma J."/>
        </authorList>
    </citation>
    <scope>NUCLEOTIDE SEQUENCE [LARGE SCALE GENOMIC DNA]</scope>
    <source>
        <strain evidence="2">WLHS5</strain>
    </source>
</reference>
<evidence type="ECO:0008006" key="3">
    <source>
        <dbReference type="Google" id="ProtNLM"/>
    </source>
</evidence>
<name>A0ABW2LHY7_9PSEU</name>
<evidence type="ECO:0000313" key="2">
    <source>
        <dbReference type="Proteomes" id="UP001596504"/>
    </source>
</evidence>
<dbReference type="Proteomes" id="UP001596504">
    <property type="component" value="Unassembled WGS sequence"/>
</dbReference>
<proteinExistence type="predicted"/>
<keyword evidence="2" id="KW-1185">Reference proteome</keyword>
<protein>
    <recommendedName>
        <fullName evidence="3">Transcriptional regulator</fullName>
    </recommendedName>
</protein>
<dbReference type="RefSeq" id="WP_380666257.1">
    <property type="nucleotide sequence ID" value="NZ_JBHTCJ010000003.1"/>
</dbReference>
<sequence>MRTEIPCPQFLSAPASQSPPQAGHGALTRREAERLLGEEAVVEALEEGEWVQPWRGVLVPAALAAEPRTRAAAALLRADEHAVLSGATAVAVHGCGPVPEDVHLTVPYGCELRSQTGLVVRQSWIREVDVHLLDGLRVHALDVALADLLCLGPQRRALDCLERALGALGDRAERFRALVGQRLDHRRDRRGTRQAAELLRLAWADPWPTADPALTGGTR</sequence>